<dbReference type="STRING" id="1172194.WQQ_33360"/>
<dbReference type="AlphaFoldDB" id="I7ZCY6"/>
<dbReference type="GO" id="GO:0000976">
    <property type="term" value="F:transcription cis-regulatory region binding"/>
    <property type="evidence" value="ECO:0007669"/>
    <property type="project" value="TreeGrafter"/>
</dbReference>
<dbReference type="RefSeq" id="WP_007186275.1">
    <property type="nucleotide sequence ID" value="NZ_AKGD01000002.1"/>
</dbReference>
<evidence type="ECO:0000313" key="7">
    <source>
        <dbReference type="Proteomes" id="UP000003704"/>
    </source>
</evidence>
<dbReference type="PANTHER" id="PTHR30055:SF238">
    <property type="entry name" value="MYCOFACTOCIN BIOSYNTHESIS TRANSCRIPTIONAL REGULATOR MFTR-RELATED"/>
    <property type="match status" value="1"/>
</dbReference>
<feature type="DNA-binding region" description="H-T-H motif" evidence="4">
    <location>
        <begin position="38"/>
        <end position="57"/>
    </location>
</feature>
<organism evidence="6 7">
    <name type="scientific">Hydrocarboniphaga effusa AP103</name>
    <dbReference type="NCBI Taxonomy" id="1172194"/>
    <lineage>
        <taxon>Bacteria</taxon>
        <taxon>Pseudomonadati</taxon>
        <taxon>Pseudomonadota</taxon>
        <taxon>Gammaproteobacteria</taxon>
        <taxon>Nevskiales</taxon>
        <taxon>Nevskiaceae</taxon>
        <taxon>Hydrocarboniphaga</taxon>
    </lineage>
</organism>
<proteinExistence type="predicted"/>
<sequence>MQNAIDLPDLTRLDPDTRTRIDRTVLEIFSSREFHRIGLIEIARGANVSLQTIYKYYGSKEALLFSGLDFWLGQLTDELLPHLERSGDTRTRLRGLFDTALSFFERNPKVMQMIMSSMYLNTWRESKTYRNHEAFGPLIKLLAEGRANGELRTDVSEIILLDYLQGIMFRLVQAYVADDQRESLTAQSNALFDMLWRAVEAPTSMKAAA</sequence>
<dbReference type="InterPro" id="IPR050109">
    <property type="entry name" value="HTH-type_TetR-like_transc_reg"/>
</dbReference>
<evidence type="ECO:0000256" key="1">
    <source>
        <dbReference type="ARBA" id="ARBA00023015"/>
    </source>
</evidence>
<evidence type="ECO:0000313" key="6">
    <source>
        <dbReference type="EMBL" id="EIT69754.1"/>
    </source>
</evidence>
<dbReference type="EMBL" id="AKGD01000002">
    <property type="protein sequence ID" value="EIT69754.1"/>
    <property type="molecule type" value="Genomic_DNA"/>
</dbReference>
<dbReference type="PROSITE" id="PS50977">
    <property type="entry name" value="HTH_TETR_2"/>
    <property type="match status" value="1"/>
</dbReference>
<accession>I7ZCY6</accession>
<keyword evidence="1" id="KW-0805">Transcription regulation</keyword>
<keyword evidence="3" id="KW-0804">Transcription</keyword>
<dbReference type="PANTHER" id="PTHR30055">
    <property type="entry name" value="HTH-TYPE TRANSCRIPTIONAL REGULATOR RUTR"/>
    <property type="match status" value="1"/>
</dbReference>
<evidence type="ECO:0000256" key="3">
    <source>
        <dbReference type="ARBA" id="ARBA00023163"/>
    </source>
</evidence>
<dbReference type="OrthoDB" id="116240at2"/>
<dbReference type="InterPro" id="IPR009057">
    <property type="entry name" value="Homeodomain-like_sf"/>
</dbReference>
<keyword evidence="7" id="KW-1185">Reference proteome</keyword>
<evidence type="ECO:0000256" key="4">
    <source>
        <dbReference type="PROSITE-ProRule" id="PRU00335"/>
    </source>
</evidence>
<dbReference type="Gene3D" id="1.10.357.10">
    <property type="entry name" value="Tetracycline Repressor, domain 2"/>
    <property type="match status" value="1"/>
</dbReference>
<gene>
    <name evidence="6" type="ORF">WQQ_33360</name>
</gene>
<name>I7ZCY6_9GAMM</name>
<feature type="domain" description="HTH tetR-type" evidence="5">
    <location>
        <begin position="15"/>
        <end position="75"/>
    </location>
</feature>
<dbReference type="PATRIC" id="fig|1172194.4.peg.3235"/>
<dbReference type="InterPro" id="IPR001647">
    <property type="entry name" value="HTH_TetR"/>
</dbReference>
<evidence type="ECO:0000259" key="5">
    <source>
        <dbReference type="PROSITE" id="PS50977"/>
    </source>
</evidence>
<dbReference type="Pfam" id="PF00440">
    <property type="entry name" value="TetR_N"/>
    <property type="match status" value="1"/>
</dbReference>
<keyword evidence="2 4" id="KW-0238">DNA-binding</keyword>
<protein>
    <recommendedName>
        <fullName evidence="5">HTH tetR-type domain-containing protein</fullName>
    </recommendedName>
</protein>
<dbReference type="InterPro" id="IPR036271">
    <property type="entry name" value="Tet_transcr_reg_TetR-rel_C_sf"/>
</dbReference>
<dbReference type="GO" id="GO:0003700">
    <property type="term" value="F:DNA-binding transcription factor activity"/>
    <property type="evidence" value="ECO:0007669"/>
    <property type="project" value="TreeGrafter"/>
</dbReference>
<reference evidence="6 7" key="1">
    <citation type="journal article" date="2012" name="J. Bacteriol.">
        <title>Genome Sequence of n-Alkane-Degrading Hydrocarboniphaga effusa Strain AP103T (ATCC BAA-332T).</title>
        <authorList>
            <person name="Chang H.K."/>
            <person name="Zylstra G.J."/>
            <person name="Chae J.C."/>
        </authorList>
    </citation>
    <scope>NUCLEOTIDE SEQUENCE [LARGE SCALE GENOMIC DNA]</scope>
    <source>
        <strain evidence="6 7">AP103</strain>
    </source>
</reference>
<dbReference type="Proteomes" id="UP000003704">
    <property type="component" value="Unassembled WGS sequence"/>
</dbReference>
<comment type="caution">
    <text evidence="6">The sequence shown here is derived from an EMBL/GenBank/DDBJ whole genome shotgun (WGS) entry which is preliminary data.</text>
</comment>
<dbReference type="SUPFAM" id="SSF46689">
    <property type="entry name" value="Homeodomain-like"/>
    <property type="match status" value="1"/>
</dbReference>
<evidence type="ECO:0000256" key="2">
    <source>
        <dbReference type="ARBA" id="ARBA00023125"/>
    </source>
</evidence>
<dbReference type="SUPFAM" id="SSF48498">
    <property type="entry name" value="Tetracyclin repressor-like, C-terminal domain"/>
    <property type="match status" value="1"/>
</dbReference>